<proteinExistence type="predicted"/>
<evidence type="ECO:0000313" key="2">
    <source>
        <dbReference type="EMBL" id="KIK62565.1"/>
    </source>
</evidence>
<name>A0A0D0BFF5_9AGAR</name>
<dbReference type="Proteomes" id="UP000053593">
    <property type="component" value="Unassembled WGS sequence"/>
</dbReference>
<gene>
    <name evidence="2" type="ORF">GYMLUDRAFT_84464</name>
</gene>
<feature type="chain" id="PRO_5002208056" evidence="1">
    <location>
        <begin position="26"/>
        <end position="214"/>
    </location>
</feature>
<dbReference type="AlphaFoldDB" id="A0A0D0BFF5"/>
<evidence type="ECO:0000256" key="1">
    <source>
        <dbReference type="SAM" id="SignalP"/>
    </source>
</evidence>
<sequence>MFWDQPIATFALCALVSSVIHGGFAAPTPDSDFTFVAHETDIPVIIDADTIPDSHITTMVPIATSIGTSPTKTYLFKEYGPSSDTTVMVPIGTASGANPATTYFYKEVHEYAVRPFDYSHKFPFTTETFIVQGTLIASASGYKVSAEVPGGGGKHSNAYIECRYIDSVEEECVLNRDSASPVTTRGPIFTLPLPSGSAPATVRATSVQTTASDN</sequence>
<dbReference type="OrthoDB" id="3066435at2759"/>
<organism evidence="2 3">
    <name type="scientific">Collybiopsis luxurians FD-317 M1</name>
    <dbReference type="NCBI Taxonomy" id="944289"/>
    <lineage>
        <taxon>Eukaryota</taxon>
        <taxon>Fungi</taxon>
        <taxon>Dikarya</taxon>
        <taxon>Basidiomycota</taxon>
        <taxon>Agaricomycotina</taxon>
        <taxon>Agaricomycetes</taxon>
        <taxon>Agaricomycetidae</taxon>
        <taxon>Agaricales</taxon>
        <taxon>Marasmiineae</taxon>
        <taxon>Omphalotaceae</taxon>
        <taxon>Collybiopsis</taxon>
        <taxon>Collybiopsis luxurians</taxon>
    </lineage>
</organism>
<keyword evidence="1" id="KW-0732">Signal</keyword>
<protein>
    <submittedName>
        <fullName evidence="2">Uncharacterized protein</fullName>
    </submittedName>
</protein>
<dbReference type="HOGENOM" id="CLU_1289031_0_0_1"/>
<keyword evidence="3" id="KW-1185">Reference proteome</keyword>
<dbReference type="EMBL" id="KN834767">
    <property type="protein sequence ID" value="KIK62565.1"/>
    <property type="molecule type" value="Genomic_DNA"/>
</dbReference>
<reference evidence="2 3" key="1">
    <citation type="submission" date="2014-04" db="EMBL/GenBank/DDBJ databases">
        <title>Evolutionary Origins and Diversification of the Mycorrhizal Mutualists.</title>
        <authorList>
            <consortium name="DOE Joint Genome Institute"/>
            <consortium name="Mycorrhizal Genomics Consortium"/>
            <person name="Kohler A."/>
            <person name="Kuo A."/>
            <person name="Nagy L.G."/>
            <person name="Floudas D."/>
            <person name="Copeland A."/>
            <person name="Barry K.W."/>
            <person name="Cichocki N."/>
            <person name="Veneault-Fourrey C."/>
            <person name="LaButti K."/>
            <person name="Lindquist E.A."/>
            <person name="Lipzen A."/>
            <person name="Lundell T."/>
            <person name="Morin E."/>
            <person name="Murat C."/>
            <person name="Riley R."/>
            <person name="Ohm R."/>
            <person name="Sun H."/>
            <person name="Tunlid A."/>
            <person name="Henrissat B."/>
            <person name="Grigoriev I.V."/>
            <person name="Hibbett D.S."/>
            <person name="Martin F."/>
        </authorList>
    </citation>
    <scope>NUCLEOTIDE SEQUENCE [LARGE SCALE GENOMIC DNA]</scope>
    <source>
        <strain evidence="2 3">FD-317 M1</strain>
    </source>
</reference>
<feature type="signal peptide" evidence="1">
    <location>
        <begin position="1"/>
        <end position="25"/>
    </location>
</feature>
<accession>A0A0D0BFF5</accession>
<evidence type="ECO:0000313" key="3">
    <source>
        <dbReference type="Proteomes" id="UP000053593"/>
    </source>
</evidence>